<protein>
    <recommendedName>
        <fullName evidence="4">DUF1499 domain-containing protein</fullName>
    </recommendedName>
</protein>
<feature type="transmembrane region" description="Helical" evidence="1">
    <location>
        <begin position="21"/>
        <end position="41"/>
    </location>
</feature>
<dbReference type="PANTHER" id="PTHR34801:SF6">
    <property type="entry name" value="SLL1620 PROTEIN"/>
    <property type="match status" value="1"/>
</dbReference>
<evidence type="ECO:0000256" key="1">
    <source>
        <dbReference type="SAM" id="Phobius"/>
    </source>
</evidence>
<dbReference type="OrthoDB" id="9793534at2"/>
<dbReference type="PANTHER" id="PTHR34801">
    <property type="entry name" value="EXPRESSED PROTEIN"/>
    <property type="match status" value="1"/>
</dbReference>
<keyword evidence="1" id="KW-1133">Transmembrane helix</keyword>
<proteinExistence type="predicted"/>
<reference evidence="2 3" key="1">
    <citation type="submission" date="2018-03" db="EMBL/GenBank/DDBJ databases">
        <title>Bacillus urumqiensis sp. nov., a moderately haloalkaliphilic bacterium isolated from a salt lake.</title>
        <authorList>
            <person name="Zhao B."/>
            <person name="Liao Z."/>
        </authorList>
    </citation>
    <scope>NUCLEOTIDE SEQUENCE [LARGE SCALE GENOMIC DNA]</scope>
    <source>
        <strain evidence="2 3">BZ-SZ-XJ18</strain>
    </source>
</reference>
<dbReference type="InterPro" id="IPR010865">
    <property type="entry name" value="DUF1499"/>
</dbReference>
<evidence type="ECO:0000313" key="3">
    <source>
        <dbReference type="Proteomes" id="UP000243650"/>
    </source>
</evidence>
<dbReference type="AlphaFoldDB" id="A0A2P6MIP5"/>
<evidence type="ECO:0008006" key="4">
    <source>
        <dbReference type="Google" id="ProtNLM"/>
    </source>
</evidence>
<organism evidence="2 3">
    <name type="scientific">Alkalicoccus urumqiensis</name>
    <name type="common">Bacillus urumqiensis</name>
    <dbReference type="NCBI Taxonomy" id="1548213"/>
    <lineage>
        <taxon>Bacteria</taxon>
        <taxon>Bacillati</taxon>
        <taxon>Bacillota</taxon>
        <taxon>Bacilli</taxon>
        <taxon>Bacillales</taxon>
        <taxon>Bacillaceae</taxon>
        <taxon>Alkalicoccus</taxon>
    </lineage>
</organism>
<keyword evidence="3" id="KW-1185">Reference proteome</keyword>
<accession>A0A2P6MIP5</accession>
<dbReference type="Proteomes" id="UP000243650">
    <property type="component" value="Unassembled WGS sequence"/>
</dbReference>
<dbReference type="Pfam" id="PF07386">
    <property type="entry name" value="DUF1499"/>
    <property type="match status" value="1"/>
</dbReference>
<sequence>MHSRRKKRVEKEEQLKEECFVKRWIAGTLIAAGGTAAYAVVKNQQMPADVGRPGGPLAPVPSTPNAVSSLADDDHYIEPFPMQGDEQESIRTLRRVLRRMPECRLMTVTDWYIHAVFHSKTMRYKDDVEFLINKDAGHIDVRSAARMGYSDMGVNRKRIDRLRGEYIAESLPDPSAGRDI</sequence>
<keyword evidence="1" id="KW-0472">Membrane</keyword>
<evidence type="ECO:0000313" key="2">
    <source>
        <dbReference type="EMBL" id="PRO66150.1"/>
    </source>
</evidence>
<dbReference type="EMBL" id="PVNS01000004">
    <property type="protein sequence ID" value="PRO66150.1"/>
    <property type="molecule type" value="Genomic_DNA"/>
</dbReference>
<comment type="caution">
    <text evidence="2">The sequence shown here is derived from an EMBL/GenBank/DDBJ whole genome shotgun (WGS) entry which is preliminary data.</text>
</comment>
<name>A0A2P6MIP5_ALKUR</name>
<keyword evidence="1" id="KW-0812">Transmembrane</keyword>
<gene>
    <name evidence="2" type="ORF">C6I21_04940</name>
</gene>